<feature type="coiled-coil region" evidence="3">
    <location>
        <begin position="64"/>
        <end position="91"/>
    </location>
</feature>
<reference evidence="5 6" key="1">
    <citation type="submission" date="2019-12" db="EMBL/GenBank/DDBJ databases">
        <title>Sequence classification of anaerobic respiratory reductive dehalogenases: First we see many, then we see few.</title>
        <authorList>
            <person name="Molenda O."/>
            <person name="Puentes Jacome L.A."/>
            <person name="Cao X."/>
            <person name="Nesbo C.L."/>
            <person name="Tang S."/>
            <person name="Morson N."/>
            <person name="Patron J."/>
            <person name="Lomheim L."/>
            <person name="Wishart D.S."/>
            <person name="Edwards E.A."/>
        </authorList>
    </citation>
    <scope>NUCLEOTIDE SEQUENCE [LARGE SCALE GENOMIC DNA]</scope>
    <source>
        <strain evidence="5 6">12DCA</strain>
    </source>
</reference>
<dbReference type="InterPro" id="IPR001647">
    <property type="entry name" value="HTH_TetR"/>
</dbReference>
<dbReference type="InterPro" id="IPR041490">
    <property type="entry name" value="KstR2_TetR_C"/>
</dbReference>
<gene>
    <name evidence="5" type="ORF">GQ588_13560</name>
</gene>
<dbReference type="Gene3D" id="1.10.10.60">
    <property type="entry name" value="Homeodomain-like"/>
    <property type="match status" value="1"/>
</dbReference>
<dbReference type="Pfam" id="PF17932">
    <property type="entry name" value="TetR_C_24"/>
    <property type="match status" value="1"/>
</dbReference>
<dbReference type="PANTHER" id="PTHR43479:SF11">
    <property type="entry name" value="ACREF_ENVCD OPERON REPRESSOR-RELATED"/>
    <property type="match status" value="1"/>
</dbReference>
<keyword evidence="3" id="KW-0175">Coiled coil</keyword>
<protein>
    <submittedName>
        <fullName evidence="5">TetR family transcriptional regulator</fullName>
    </submittedName>
</protein>
<dbReference type="PROSITE" id="PS50977">
    <property type="entry name" value="HTH_TETR_2"/>
    <property type="match status" value="1"/>
</dbReference>
<dbReference type="PANTHER" id="PTHR43479">
    <property type="entry name" value="ACREF/ENVCD OPERON REPRESSOR-RELATED"/>
    <property type="match status" value="1"/>
</dbReference>
<dbReference type="Pfam" id="PF00440">
    <property type="entry name" value="TetR_N"/>
    <property type="match status" value="1"/>
</dbReference>
<name>A0A857DLA9_9FIRM</name>
<proteinExistence type="predicted"/>
<dbReference type="InterPro" id="IPR036271">
    <property type="entry name" value="Tet_transcr_reg_TetR-rel_C_sf"/>
</dbReference>
<evidence type="ECO:0000313" key="5">
    <source>
        <dbReference type="EMBL" id="QHA01593.1"/>
    </source>
</evidence>
<organism evidence="5 6">
    <name type="scientific">Dehalobacter restrictus</name>
    <dbReference type="NCBI Taxonomy" id="55583"/>
    <lineage>
        <taxon>Bacteria</taxon>
        <taxon>Bacillati</taxon>
        <taxon>Bacillota</taxon>
        <taxon>Clostridia</taxon>
        <taxon>Eubacteriales</taxon>
        <taxon>Desulfitobacteriaceae</taxon>
        <taxon>Dehalobacter</taxon>
    </lineage>
</organism>
<evidence type="ECO:0000256" key="1">
    <source>
        <dbReference type="ARBA" id="ARBA00023125"/>
    </source>
</evidence>
<sequence>MTNQKDKAIFQAALQLFAVNGFERTTMEDIASQAKVAKGTLFYRHKSKEELFVSMIRWTIDQFVATVKESAENVEGAIQQLEKLIEVQTKLSFEHPEFAKVLLSEVWGRQDRQLLLRESLREYLQFIEKIIQEGIEKKEIRPLGPELLAVSIFGMTAAASLRILLSNQKISYEATVEEIKGYWLTGIKLSENL</sequence>
<dbReference type="GO" id="GO:0003677">
    <property type="term" value="F:DNA binding"/>
    <property type="evidence" value="ECO:0007669"/>
    <property type="project" value="UniProtKB-UniRule"/>
</dbReference>
<evidence type="ECO:0000256" key="2">
    <source>
        <dbReference type="PROSITE-ProRule" id="PRU00335"/>
    </source>
</evidence>
<feature type="domain" description="HTH tetR-type" evidence="4">
    <location>
        <begin position="3"/>
        <end position="63"/>
    </location>
</feature>
<evidence type="ECO:0000259" key="4">
    <source>
        <dbReference type="PROSITE" id="PS50977"/>
    </source>
</evidence>
<dbReference type="AlphaFoldDB" id="A0A857DLA9"/>
<keyword evidence="1 2" id="KW-0238">DNA-binding</keyword>
<dbReference type="EMBL" id="CP046996">
    <property type="protein sequence ID" value="QHA01593.1"/>
    <property type="molecule type" value="Genomic_DNA"/>
</dbReference>
<dbReference type="RefSeq" id="WP_019224662.1">
    <property type="nucleotide sequence ID" value="NZ_CP046996.1"/>
</dbReference>
<dbReference type="SUPFAM" id="SSF48498">
    <property type="entry name" value="Tetracyclin repressor-like, C-terminal domain"/>
    <property type="match status" value="1"/>
</dbReference>
<evidence type="ECO:0000313" key="6">
    <source>
        <dbReference type="Proteomes" id="UP000430508"/>
    </source>
</evidence>
<dbReference type="SUPFAM" id="SSF46689">
    <property type="entry name" value="Homeodomain-like"/>
    <property type="match status" value="1"/>
</dbReference>
<dbReference type="Gene3D" id="1.10.357.10">
    <property type="entry name" value="Tetracycline Repressor, domain 2"/>
    <property type="match status" value="1"/>
</dbReference>
<dbReference type="PRINTS" id="PR00455">
    <property type="entry name" value="HTHTETR"/>
</dbReference>
<dbReference type="Proteomes" id="UP000430508">
    <property type="component" value="Chromosome"/>
</dbReference>
<dbReference type="InterPro" id="IPR009057">
    <property type="entry name" value="Homeodomain-like_sf"/>
</dbReference>
<feature type="DNA-binding region" description="H-T-H motif" evidence="2">
    <location>
        <begin position="26"/>
        <end position="45"/>
    </location>
</feature>
<accession>A0A857DLA9</accession>
<evidence type="ECO:0000256" key="3">
    <source>
        <dbReference type="SAM" id="Coils"/>
    </source>
</evidence>
<dbReference type="InterPro" id="IPR050624">
    <property type="entry name" value="HTH-type_Tx_Regulator"/>
</dbReference>